<feature type="region of interest" description="Disordered" evidence="1">
    <location>
        <begin position="107"/>
        <end position="140"/>
    </location>
</feature>
<dbReference type="Pfam" id="PF18934">
    <property type="entry name" value="DUF5682"/>
    <property type="match status" value="1"/>
</dbReference>
<dbReference type="AlphaFoldDB" id="A0A455T8Y7"/>
<dbReference type="InterPro" id="IPR050458">
    <property type="entry name" value="LolB"/>
</dbReference>
<dbReference type="PANTHER" id="PTHR30634:SF14">
    <property type="match status" value="1"/>
</dbReference>
<gene>
    <name evidence="2" type="ORF">KTA_41370</name>
</gene>
<accession>A0A455T8Y7</accession>
<name>A0A455T8Y7_9CHLR</name>
<protein>
    <submittedName>
        <fullName evidence="2">Uncharacterized protein</fullName>
    </submittedName>
</protein>
<organism evidence="2">
    <name type="scientific">Thermogemmatispora argillosa</name>
    <dbReference type="NCBI Taxonomy" id="2045280"/>
    <lineage>
        <taxon>Bacteria</taxon>
        <taxon>Bacillati</taxon>
        <taxon>Chloroflexota</taxon>
        <taxon>Ktedonobacteria</taxon>
        <taxon>Thermogemmatisporales</taxon>
        <taxon>Thermogemmatisporaceae</taxon>
        <taxon>Thermogemmatispora</taxon>
    </lineage>
</organism>
<reference evidence="2" key="1">
    <citation type="submission" date="2018-12" db="EMBL/GenBank/DDBJ databases">
        <title>Novel natural products biosynthetic potential of the class Ktedonobacteria.</title>
        <authorList>
            <person name="Zheng Y."/>
            <person name="Saitou A."/>
            <person name="Wang C.M."/>
            <person name="Toyoda A."/>
            <person name="Minakuchi Y."/>
            <person name="Sekiguchi Y."/>
            <person name="Ueda K."/>
            <person name="Takano H."/>
            <person name="Sakai Y."/>
            <person name="Yokota A."/>
            <person name="Yabe S."/>
        </authorList>
    </citation>
    <scope>NUCLEOTIDE SEQUENCE</scope>
    <source>
        <strain evidence="2">A3-2</strain>
    </source>
</reference>
<dbReference type="InterPro" id="IPR043737">
    <property type="entry name" value="DUF5682"/>
</dbReference>
<feature type="compositionally biased region" description="Acidic residues" evidence="1">
    <location>
        <begin position="129"/>
        <end position="140"/>
    </location>
</feature>
<dbReference type="EMBL" id="AP019377">
    <property type="protein sequence ID" value="BBH95938.1"/>
    <property type="molecule type" value="Genomic_DNA"/>
</dbReference>
<evidence type="ECO:0000313" key="2">
    <source>
        <dbReference type="EMBL" id="BBH95938.1"/>
    </source>
</evidence>
<evidence type="ECO:0000256" key="1">
    <source>
        <dbReference type="SAM" id="MobiDB-lite"/>
    </source>
</evidence>
<proteinExistence type="predicted"/>
<dbReference type="PANTHER" id="PTHR30634">
    <property type="entry name" value="OUTER MEMBRANE LOLAB LIPOPROTEIN INSERTION APPARATUS"/>
    <property type="match status" value="1"/>
</dbReference>
<sequence>MSFYLFGIRHHGPGCARSLRTALQELAPDVVLVEGPADAQEILPLLNHPRMWPPVALLIYRPDQPRQASYYPLTIFSPEWQALRYALERGITARFIDLPLALRLGSKAQEREHEETSPQSSCEGRTEEEKEEEPTEDIADDPLSLLSLAAGYHDHELWWEQQIEQRRNVQGLFEGIREAMRALRGGSPPRSREDTWREAHMRQMLRQARAEGFQRIAVVCGAWHLPALEDLDAFSEADDGALLQSLQPVPVTATWIPWSNDRLTYASGYGAGIAAPGWYELLWSAPAQAGTRWVLRAAELLRQEGFDVSPASAIEAVRLAEALAALRDTSAPGLAELQEAIQSVLCRGETAPMRLIEERLIIGSRMGKVPPETPVVPLQRDLEQQQRRLRLKPSPEAKEIELDLRNETDRARSRLLHRLRLLGIDWGKPQAIGANKRGTFHERWWLQWQHEFLLLVIEANVWGNTLESAATSFAVKTAERCEQLTQLTELLDQVLLAELPSAVARLLERIHACAALASDVRSLMEAMPALARVARYGDVRGSDRRQVRAVIEAFFARTVISLPGACLALDEEAARTLLASIQQMDASILTLADEQMLEEWYALLERLSEEEHCHSLLRGYFCRLLLDREAMEAAALSKLARRQLSPAVPLEEAALWLEGLLSGRGQRLLTLDELWNTLDIWLQYLSDEQFILLLPLLRRAFRDFTASERRAMGEKVRYLYRPRPSQNRSDAARFDEKRARLVLPILSRLLEVSLHAD</sequence>